<evidence type="ECO:0000313" key="2">
    <source>
        <dbReference type="EMBL" id="KAK4501490.1"/>
    </source>
</evidence>
<sequence length="734" mass="83069">MDVPSTSSTDETVIPHQLCQWCTRFATNLSSRLRDEATADAQRFFSHYDDIRDLIQGSQSQCHLCSILFVNLEERNKSTGLDAIIEKTKISNLIASDRVLITYLQETPEHSRHPWRAFNLCVGTTKADGSEPLEIAALAYLMHHLEGEIEDISLQEQTTFRDLFQLTLSTWTCSGLYMQLIKVWLSRCKARHDSCQSRPDLRRPTRLLKISRDGKAVRLVPGANESDAPFAALSYCWGKVPQLMLVRSNYHDFESGLAVSSLTKVAQDAITVCSALSIQYLWIDAMCIIQGVDGDFQQEAARMEDVYAGSLVTIVAAAASDTTEHFLKRRNPLPWRDCRLHLGDSRHYRSYVEGRVFCQFGDNTPGSFALDARGWCFQERLLSPRSIYFGPNGVHWECRGGLACEYYPKIAAQHGAVDIGLDAQIALKSTYVAINELGSDLGDPAVSYRFRELWGIVLERYFDTNLSFEKDRLVAMVGLARSLQYKFDIQASYGLWLAFFLDELLWSMDTSSNEMTRNLDIAPSWSWVNLRDGKIFCSNTLHHGEVGEEHRLVDSTSAEIVRLPTATDFTASLIQGFSQKHKLDDPSGVVRLKGRLLRCKKRCTKSKYSGATVTFLDPMEQPEDKIKNVAMLRQDQAALDDEDLYCFLVRREYRADNEHEWTDEENVQIDTIWDHGLVLTRTDDEPDAFRRVGFFTESPPAQELKQIRAAGGRGDDAMYLFPGEASQGVEISIV</sequence>
<dbReference type="EMBL" id="JAXOVC010000005">
    <property type="protein sequence ID" value="KAK4501490.1"/>
    <property type="molecule type" value="Genomic_DNA"/>
</dbReference>
<reference evidence="2 3" key="1">
    <citation type="journal article" date="2023" name="G3 (Bethesda)">
        <title>A chromosome-level genome assembly of Zasmidium syzygii isolated from banana leaves.</title>
        <authorList>
            <person name="van Westerhoven A.C."/>
            <person name="Mehrabi R."/>
            <person name="Talebi R."/>
            <person name="Steentjes M.B.F."/>
            <person name="Corcolon B."/>
            <person name="Chong P.A."/>
            <person name="Kema G.H.J."/>
            <person name="Seidl M.F."/>
        </authorList>
    </citation>
    <scope>NUCLEOTIDE SEQUENCE [LARGE SCALE GENOMIC DNA]</scope>
    <source>
        <strain evidence="2 3">P124</strain>
    </source>
</reference>
<feature type="domain" description="Heterokaryon incompatibility" evidence="1">
    <location>
        <begin position="230"/>
        <end position="379"/>
    </location>
</feature>
<keyword evidence="3" id="KW-1185">Reference proteome</keyword>
<evidence type="ECO:0000259" key="1">
    <source>
        <dbReference type="Pfam" id="PF06985"/>
    </source>
</evidence>
<proteinExistence type="predicted"/>
<dbReference type="Proteomes" id="UP001305779">
    <property type="component" value="Unassembled WGS sequence"/>
</dbReference>
<protein>
    <recommendedName>
        <fullName evidence="1">Heterokaryon incompatibility domain-containing protein</fullName>
    </recommendedName>
</protein>
<dbReference type="Pfam" id="PF06985">
    <property type="entry name" value="HET"/>
    <property type="match status" value="1"/>
</dbReference>
<accession>A0ABR0EJS1</accession>
<evidence type="ECO:0000313" key="3">
    <source>
        <dbReference type="Proteomes" id="UP001305779"/>
    </source>
</evidence>
<name>A0ABR0EJS1_ZASCE</name>
<organism evidence="2 3">
    <name type="scientific">Zasmidium cellare</name>
    <name type="common">Wine cellar mold</name>
    <name type="synonym">Racodium cellare</name>
    <dbReference type="NCBI Taxonomy" id="395010"/>
    <lineage>
        <taxon>Eukaryota</taxon>
        <taxon>Fungi</taxon>
        <taxon>Dikarya</taxon>
        <taxon>Ascomycota</taxon>
        <taxon>Pezizomycotina</taxon>
        <taxon>Dothideomycetes</taxon>
        <taxon>Dothideomycetidae</taxon>
        <taxon>Mycosphaerellales</taxon>
        <taxon>Mycosphaerellaceae</taxon>
        <taxon>Zasmidium</taxon>
    </lineage>
</organism>
<gene>
    <name evidence="2" type="ORF">PRZ48_007299</name>
</gene>
<dbReference type="InterPro" id="IPR010730">
    <property type="entry name" value="HET"/>
</dbReference>
<comment type="caution">
    <text evidence="2">The sequence shown here is derived from an EMBL/GenBank/DDBJ whole genome shotgun (WGS) entry which is preliminary data.</text>
</comment>
<dbReference type="PANTHER" id="PTHR33112">
    <property type="entry name" value="DOMAIN PROTEIN, PUTATIVE-RELATED"/>
    <property type="match status" value="1"/>
</dbReference>
<dbReference type="PANTHER" id="PTHR33112:SF15">
    <property type="entry name" value="HETEROKARYON INCOMPATIBILITY DOMAIN-CONTAINING PROTEIN"/>
    <property type="match status" value="1"/>
</dbReference>